<accession>A0A2W7JRR6</accession>
<name>A0A2W7JRR6_9FLAO</name>
<comment type="caution">
    <text evidence="1">The sequence shown here is derived from an EMBL/GenBank/DDBJ whole genome shotgun (WGS) entry which is preliminary data.</text>
</comment>
<keyword evidence="2" id="KW-1185">Reference proteome</keyword>
<proteinExistence type="predicted"/>
<dbReference type="Proteomes" id="UP000249542">
    <property type="component" value="Unassembled WGS sequence"/>
</dbReference>
<dbReference type="RefSeq" id="WP_111542116.1">
    <property type="nucleotide sequence ID" value="NZ_QKYV01000014.1"/>
</dbReference>
<sequence>MKKIKIIAFLFFIITSVSSCFYGSFKGLTSNYNNEKENLKIVFLDSINDNQNSKSEIIYSLNGLSLKNQISKYDKSLVYIWSTNCSSEFCLPLYSVQSICDEKGIELFVILEYYDKNVKDHFNQTKNPIFSIDHKYYETNFVSSYTEKFMDDLIGHKLNDSISWKRYYYFEKDELKDVKRTIVSN</sequence>
<protein>
    <recommendedName>
        <fullName evidence="3">Lipoprotein</fullName>
    </recommendedName>
</protein>
<evidence type="ECO:0000313" key="1">
    <source>
        <dbReference type="EMBL" id="PZW37636.1"/>
    </source>
</evidence>
<dbReference type="AlphaFoldDB" id="A0A2W7JRR6"/>
<dbReference type="EMBL" id="QKYV01000014">
    <property type="protein sequence ID" value="PZW37636.1"/>
    <property type="molecule type" value="Genomic_DNA"/>
</dbReference>
<gene>
    <name evidence="1" type="ORF">LX95_02863</name>
</gene>
<dbReference type="PROSITE" id="PS51257">
    <property type="entry name" value="PROKAR_LIPOPROTEIN"/>
    <property type="match status" value="1"/>
</dbReference>
<evidence type="ECO:0008006" key="3">
    <source>
        <dbReference type="Google" id="ProtNLM"/>
    </source>
</evidence>
<evidence type="ECO:0000313" key="2">
    <source>
        <dbReference type="Proteomes" id="UP000249542"/>
    </source>
</evidence>
<reference evidence="1 2" key="1">
    <citation type="submission" date="2018-06" db="EMBL/GenBank/DDBJ databases">
        <title>Genomic Encyclopedia of Archaeal and Bacterial Type Strains, Phase II (KMG-II): from individual species to whole genera.</title>
        <authorList>
            <person name="Goeker M."/>
        </authorList>
    </citation>
    <scope>NUCLEOTIDE SEQUENCE [LARGE SCALE GENOMIC DNA]</scope>
    <source>
        <strain evidence="1 2">DSM 15361</strain>
    </source>
</reference>
<organism evidence="1 2">
    <name type="scientific">Mesonia algae</name>
    <dbReference type="NCBI Taxonomy" id="213248"/>
    <lineage>
        <taxon>Bacteria</taxon>
        <taxon>Pseudomonadati</taxon>
        <taxon>Bacteroidota</taxon>
        <taxon>Flavobacteriia</taxon>
        <taxon>Flavobacteriales</taxon>
        <taxon>Flavobacteriaceae</taxon>
        <taxon>Mesonia</taxon>
    </lineage>
</organism>